<proteinExistence type="predicted"/>
<reference evidence="2 3" key="1">
    <citation type="submission" date="2021-03" db="EMBL/GenBank/DDBJ databases">
        <title>Genomic Encyclopedia of Type Strains, Phase IV (KMG-IV): sequencing the most valuable type-strain genomes for metagenomic binning, comparative biology and taxonomic classification.</title>
        <authorList>
            <person name="Goeker M."/>
        </authorList>
    </citation>
    <scope>NUCLEOTIDE SEQUENCE [LARGE SCALE GENOMIC DNA]</scope>
    <source>
        <strain evidence="2 3">DSM 101953</strain>
    </source>
</reference>
<accession>A0ABS4NWU2</accession>
<feature type="region of interest" description="Disordered" evidence="1">
    <location>
        <begin position="42"/>
        <end position="76"/>
    </location>
</feature>
<evidence type="ECO:0000313" key="3">
    <source>
        <dbReference type="Proteomes" id="UP000773462"/>
    </source>
</evidence>
<evidence type="ECO:0000313" key="2">
    <source>
        <dbReference type="EMBL" id="MBP2114530.1"/>
    </source>
</evidence>
<dbReference type="EMBL" id="JAGGLV010000018">
    <property type="protein sequence ID" value="MBP2114530.1"/>
    <property type="molecule type" value="Genomic_DNA"/>
</dbReference>
<organism evidence="2 3">
    <name type="scientific">Paenibacillus silagei</name>
    <dbReference type="NCBI Taxonomy" id="1670801"/>
    <lineage>
        <taxon>Bacteria</taxon>
        <taxon>Bacillati</taxon>
        <taxon>Bacillota</taxon>
        <taxon>Bacilli</taxon>
        <taxon>Bacillales</taxon>
        <taxon>Paenibacillaceae</taxon>
        <taxon>Paenibacillus</taxon>
    </lineage>
</organism>
<keyword evidence="3" id="KW-1185">Reference proteome</keyword>
<comment type="caution">
    <text evidence="2">The sequence shown here is derived from an EMBL/GenBank/DDBJ whole genome shotgun (WGS) entry which is preliminary data.</text>
</comment>
<name>A0ABS4NWU2_9BACL</name>
<protein>
    <submittedName>
        <fullName evidence="2">Uncharacterized protein</fullName>
    </submittedName>
</protein>
<evidence type="ECO:0000256" key="1">
    <source>
        <dbReference type="SAM" id="MobiDB-lite"/>
    </source>
</evidence>
<dbReference type="RefSeq" id="WP_076078884.1">
    <property type="nucleotide sequence ID" value="NZ_JAGGLV010000018.1"/>
</dbReference>
<gene>
    <name evidence="2" type="ORF">J2Z70_004699</name>
</gene>
<dbReference type="Proteomes" id="UP000773462">
    <property type="component" value="Unassembled WGS sequence"/>
</dbReference>
<sequence length="76" mass="8791">MENKKWKFQLPGNPDGIEIAIGTSEIRTVHDLLSRFRQEELMAAQKQQAERRKPQPKAPVVSLASRMQEKRRHPTA</sequence>